<proteinExistence type="predicted"/>
<protein>
    <submittedName>
        <fullName evidence="2">Uncharacterized protein</fullName>
    </submittedName>
</protein>
<evidence type="ECO:0000313" key="2">
    <source>
        <dbReference type="WBParaSite" id="mrna-Wban_08524"/>
    </source>
</evidence>
<organism evidence="1 2">
    <name type="scientific">Wuchereria bancrofti</name>
    <dbReference type="NCBI Taxonomy" id="6293"/>
    <lineage>
        <taxon>Eukaryota</taxon>
        <taxon>Metazoa</taxon>
        <taxon>Ecdysozoa</taxon>
        <taxon>Nematoda</taxon>
        <taxon>Chromadorea</taxon>
        <taxon>Rhabditida</taxon>
        <taxon>Spirurina</taxon>
        <taxon>Spiruromorpha</taxon>
        <taxon>Filarioidea</taxon>
        <taxon>Onchocercidae</taxon>
        <taxon>Wuchereria</taxon>
    </lineage>
</organism>
<name>A0AAF5Q1P9_WUCBA</name>
<evidence type="ECO:0000313" key="1">
    <source>
        <dbReference type="Proteomes" id="UP000093561"/>
    </source>
</evidence>
<reference evidence="2" key="3">
    <citation type="submission" date="2024-02" db="UniProtKB">
        <authorList>
            <consortium name="WormBaseParasite"/>
        </authorList>
    </citation>
    <scope>IDENTIFICATION</scope>
    <source>
        <strain evidence="2">pt0022</strain>
    </source>
</reference>
<dbReference type="AlphaFoldDB" id="A0AAF5Q1P9"/>
<reference evidence="1" key="1">
    <citation type="submission" date="2015-03" db="EMBL/GenBank/DDBJ databases">
        <title>Wuchereria bancrofti Genome Sequencing Papua New Guinea Strain.</title>
        <authorList>
            <person name="Small S.T."/>
            <person name="Serre D."/>
            <person name="Zimmerman P.A."/>
        </authorList>
    </citation>
    <scope>NUCLEOTIDE SEQUENCE [LARGE SCALE GENOMIC DNA]</scope>
    <source>
        <strain evidence="1">pt0022</strain>
    </source>
</reference>
<accession>A0AAF5Q1P9</accession>
<dbReference type="Proteomes" id="UP000093561">
    <property type="component" value="Unassembled WGS sequence"/>
</dbReference>
<sequence>MSLIKQSIQFIIFIIFHVTVKAIICFHCHSEFGTCNSGMCEGNVCIKMEASNRINVKAIICFHCHSEFGTCNSGMCEGNVCIKMEASNRINGRRTVRKGCGKKYEQNGCQQTFFGTKWTSRCVCDQMMCNNDEILTSLPE</sequence>
<reference evidence="1" key="2">
    <citation type="journal article" date="2016" name="Mol. Ecol.">
        <title>Population genomics of the filarial nematode parasite Wuchereria bancrofti from mosquitoes.</title>
        <authorList>
            <person name="Small S.T."/>
            <person name="Reimer L.J."/>
            <person name="Tisch D.J."/>
            <person name="King C.L."/>
            <person name="Christensen B.M."/>
            <person name="Siba P.M."/>
            <person name="Kazura J.W."/>
            <person name="Serre D."/>
            <person name="Zimmerman P.A."/>
        </authorList>
    </citation>
    <scope>NUCLEOTIDE SEQUENCE</scope>
    <source>
        <strain evidence="1">pt0022</strain>
    </source>
</reference>
<dbReference type="WBParaSite" id="mrna-Wban_08524">
    <property type="protein sequence ID" value="mrna-Wban_08524"/>
    <property type="gene ID" value="Wban_08524"/>
</dbReference>